<evidence type="ECO:0000256" key="1">
    <source>
        <dbReference type="SAM" id="MobiDB-lite"/>
    </source>
</evidence>
<reference evidence="2 3" key="1">
    <citation type="journal article" name="Sci. Rep.">
        <title>Genome-scale phylogenetic analyses confirm Olpidium as the closest living zoosporic fungus to the non-flagellated, terrestrial fungi.</title>
        <authorList>
            <person name="Chang Y."/>
            <person name="Rochon D."/>
            <person name="Sekimoto S."/>
            <person name="Wang Y."/>
            <person name="Chovatia M."/>
            <person name="Sandor L."/>
            <person name="Salamov A."/>
            <person name="Grigoriev I.V."/>
            <person name="Stajich J.E."/>
            <person name="Spatafora J.W."/>
        </authorList>
    </citation>
    <scope>NUCLEOTIDE SEQUENCE [LARGE SCALE GENOMIC DNA]</scope>
    <source>
        <strain evidence="2">S191</strain>
    </source>
</reference>
<dbReference type="InterPro" id="IPR053216">
    <property type="entry name" value="Appressorial_penetr-assoc"/>
</dbReference>
<feature type="compositionally biased region" description="Gly residues" evidence="1">
    <location>
        <begin position="120"/>
        <end position="129"/>
    </location>
</feature>
<feature type="compositionally biased region" description="Low complexity" evidence="1">
    <location>
        <begin position="130"/>
        <end position="143"/>
    </location>
</feature>
<protein>
    <submittedName>
        <fullName evidence="2">Uncharacterized protein</fullName>
    </submittedName>
</protein>
<organism evidence="2 3">
    <name type="scientific">Olpidium bornovanus</name>
    <dbReference type="NCBI Taxonomy" id="278681"/>
    <lineage>
        <taxon>Eukaryota</taxon>
        <taxon>Fungi</taxon>
        <taxon>Fungi incertae sedis</taxon>
        <taxon>Olpidiomycota</taxon>
        <taxon>Olpidiomycotina</taxon>
        <taxon>Olpidiomycetes</taxon>
        <taxon>Olpidiales</taxon>
        <taxon>Olpidiaceae</taxon>
        <taxon>Olpidium</taxon>
    </lineage>
</organism>
<evidence type="ECO:0000313" key="3">
    <source>
        <dbReference type="Proteomes" id="UP000673691"/>
    </source>
</evidence>
<dbReference type="EMBL" id="JAEFCI010008799">
    <property type="protein sequence ID" value="KAG5458230.1"/>
    <property type="molecule type" value="Genomic_DNA"/>
</dbReference>
<name>A0A8H7ZS22_9FUNG</name>
<dbReference type="PANTHER" id="PTHR34587">
    <property type="entry name" value="VWFA DOMAIN-CONTAINING PROTEIN"/>
    <property type="match status" value="1"/>
</dbReference>
<evidence type="ECO:0000313" key="2">
    <source>
        <dbReference type="EMBL" id="KAG5458230.1"/>
    </source>
</evidence>
<dbReference type="OrthoDB" id="2336871at2759"/>
<dbReference type="PANTHER" id="PTHR34587:SF2">
    <property type="entry name" value="G-PROTEIN COUPLED RECEPTORS FAMILY 1 PROFILE DOMAIN-CONTAINING PROTEIN"/>
    <property type="match status" value="1"/>
</dbReference>
<feature type="compositionally biased region" description="Low complexity" evidence="1">
    <location>
        <begin position="109"/>
        <end position="119"/>
    </location>
</feature>
<accession>A0A8H7ZS22</accession>
<feature type="compositionally biased region" description="Gly residues" evidence="1">
    <location>
        <begin position="182"/>
        <end position="197"/>
    </location>
</feature>
<sequence length="204" mass="20154">HVTIQQLTSLTEAPDANQKDFFQGKRAASKLTTVDAHVHRLNSSPRMSTGLNDAAGADGTLFVDVPAGTLNTAGTYRICSMSGSFSHQPTVMPIAQRGAQDDCIRVNVGDNNGSGNDAGDAGGNNGGNNAGNDAENGAENDAGTGAENDPGTGAENDAGTGAENDAGTGAGNNAGNGAENNRGGGRFGGIIGAGGRGRGGRGRA</sequence>
<feature type="compositionally biased region" description="Low complexity" evidence="1">
    <location>
        <begin position="156"/>
        <end position="167"/>
    </location>
</feature>
<comment type="caution">
    <text evidence="2">The sequence shown here is derived from an EMBL/GenBank/DDBJ whole genome shotgun (WGS) entry which is preliminary data.</text>
</comment>
<feature type="region of interest" description="Disordered" evidence="1">
    <location>
        <begin position="105"/>
        <end position="204"/>
    </location>
</feature>
<dbReference type="Proteomes" id="UP000673691">
    <property type="component" value="Unassembled WGS sequence"/>
</dbReference>
<gene>
    <name evidence="2" type="ORF">BJ554DRAFT_1589</name>
</gene>
<proteinExistence type="predicted"/>
<feature type="non-terminal residue" evidence="2">
    <location>
        <position position="1"/>
    </location>
</feature>
<dbReference type="AlphaFoldDB" id="A0A8H7ZS22"/>
<keyword evidence="3" id="KW-1185">Reference proteome</keyword>